<evidence type="ECO:0000313" key="8">
    <source>
        <dbReference type="Proteomes" id="UP001500620"/>
    </source>
</evidence>
<evidence type="ECO:0000256" key="3">
    <source>
        <dbReference type="ARBA" id="ARBA00023136"/>
    </source>
</evidence>
<evidence type="ECO:0000313" key="7">
    <source>
        <dbReference type="EMBL" id="GAA4252817.1"/>
    </source>
</evidence>
<reference evidence="8" key="1">
    <citation type="journal article" date="2019" name="Int. J. Syst. Evol. Microbiol.">
        <title>The Global Catalogue of Microorganisms (GCM) 10K type strain sequencing project: providing services to taxonomists for standard genome sequencing and annotation.</title>
        <authorList>
            <consortium name="The Broad Institute Genomics Platform"/>
            <consortium name="The Broad Institute Genome Sequencing Center for Infectious Disease"/>
            <person name="Wu L."/>
            <person name="Ma J."/>
        </authorList>
    </citation>
    <scope>NUCLEOTIDE SEQUENCE [LARGE SCALE GENOMIC DNA]</scope>
    <source>
        <strain evidence="8">JCM 17441</strain>
    </source>
</reference>
<feature type="signal peptide" evidence="6">
    <location>
        <begin position="1"/>
        <end position="25"/>
    </location>
</feature>
<evidence type="ECO:0000256" key="5">
    <source>
        <dbReference type="ARBA" id="ARBA00023288"/>
    </source>
</evidence>
<evidence type="ECO:0000256" key="1">
    <source>
        <dbReference type="ARBA" id="ARBA00022475"/>
    </source>
</evidence>
<dbReference type="InterPro" id="IPR006059">
    <property type="entry name" value="SBP"/>
</dbReference>
<organism evidence="7 8">
    <name type="scientific">Dactylosporangium darangshiense</name>
    <dbReference type="NCBI Taxonomy" id="579108"/>
    <lineage>
        <taxon>Bacteria</taxon>
        <taxon>Bacillati</taxon>
        <taxon>Actinomycetota</taxon>
        <taxon>Actinomycetes</taxon>
        <taxon>Micromonosporales</taxon>
        <taxon>Micromonosporaceae</taxon>
        <taxon>Dactylosporangium</taxon>
    </lineage>
</organism>
<protein>
    <submittedName>
        <fullName evidence="7">Extracellular solute-binding protein</fullName>
    </submittedName>
</protein>
<evidence type="ECO:0000256" key="6">
    <source>
        <dbReference type="SAM" id="SignalP"/>
    </source>
</evidence>
<proteinExistence type="predicted"/>
<dbReference type="PROSITE" id="PS51257">
    <property type="entry name" value="PROKAR_LIPOPROTEIN"/>
    <property type="match status" value="1"/>
</dbReference>
<evidence type="ECO:0000256" key="4">
    <source>
        <dbReference type="ARBA" id="ARBA00023139"/>
    </source>
</evidence>
<dbReference type="Gene3D" id="3.40.190.10">
    <property type="entry name" value="Periplasmic binding protein-like II"/>
    <property type="match status" value="1"/>
</dbReference>
<dbReference type="PANTHER" id="PTHR43649:SF33">
    <property type="entry name" value="POLYGALACTURONAN_RHAMNOGALACTURONAN-BINDING PROTEIN YTCQ"/>
    <property type="match status" value="1"/>
</dbReference>
<gene>
    <name evidence="7" type="ORF">GCM10022255_051130</name>
</gene>
<feature type="chain" id="PRO_5046889722" evidence="6">
    <location>
        <begin position="26"/>
        <end position="459"/>
    </location>
</feature>
<keyword evidence="5" id="KW-0449">Lipoprotein</keyword>
<comment type="caution">
    <text evidence="7">The sequence shown here is derived from an EMBL/GenBank/DDBJ whole genome shotgun (WGS) entry which is preliminary data.</text>
</comment>
<keyword evidence="2 6" id="KW-0732">Signal</keyword>
<dbReference type="EMBL" id="BAABAT010000014">
    <property type="protein sequence ID" value="GAA4252817.1"/>
    <property type="molecule type" value="Genomic_DNA"/>
</dbReference>
<dbReference type="RefSeq" id="WP_345129853.1">
    <property type="nucleotide sequence ID" value="NZ_BAABAT010000014.1"/>
</dbReference>
<name>A0ABP8DCQ0_9ACTN</name>
<sequence>MTPQRRAWRPALAVLITLALGATTAACGGNDDAGESKTLTMWTFKQSHVKALQKVADDFAKESGITIKVEAYGPDDVFVTKVQAAAQTKNLPDLIEVHTNGDDLTFGGAGLLTDLAADTAADQAWLSSYRADVRQDGTVTDEYYKKSLAQDAKTKGIKLGQRFSVPLTVGTFGIVYANKQRLTEAGVTAAPTTWEEFVADLGKVKAKFPDNGGVSIGLKAPTTGMEWFMQPMAYGLLGPDKFHALWGKDKAGTFSSPTGVQALETYGQVTPYWMPGTQSLDIDAADLAFAQGKSTFDIGGTFTLAFLAQNGFDANNVVTFPVPAPANGAVKNLSLAPFTLTGVSVSATVKNKAGAIQFLKYLAKSDASATFAKEALDIPPTDLGSDPTAAVGPALGAMIKAFGSGPSAYNPGDTSYKPSTYDGQAVASVLMDYTPLAKKSAADVGTEMTKVIDTFWAKQ</sequence>
<dbReference type="PANTHER" id="PTHR43649">
    <property type="entry name" value="ARABINOSE-BINDING PROTEIN-RELATED"/>
    <property type="match status" value="1"/>
</dbReference>
<keyword evidence="3" id="KW-0472">Membrane</keyword>
<keyword evidence="1" id="KW-1003">Cell membrane</keyword>
<evidence type="ECO:0000256" key="2">
    <source>
        <dbReference type="ARBA" id="ARBA00022729"/>
    </source>
</evidence>
<accession>A0ABP8DCQ0</accession>
<keyword evidence="4" id="KW-0564">Palmitate</keyword>
<dbReference type="SUPFAM" id="SSF53850">
    <property type="entry name" value="Periplasmic binding protein-like II"/>
    <property type="match status" value="1"/>
</dbReference>
<keyword evidence="8" id="KW-1185">Reference proteome</keyword>
<dbReference type="Pfam" id="PF13416">
    <property type="entry name" value="SBP_bac_8"/>
    <property type="match status" value="1"/>
</dbReference>
<dbReference type="InterPro" id="IPR050490">
    <property type="entry name" value="Bact_solute-bd_prot1"/>
</dbReference>
<dbReference type="Proteomes" id="UP001500620">
    <property type="component" value="Unassembled WGS sequence"/>
</dbReference>